<sequence length="129" mass="13940">PYAVFLYSSGFCTASQNDSAAKSPAPWLKVQAGRQPKGPGRDDRPLGVPSACREGRGAAIAILGLEAGDSSTWHRHVTSHAREHLQHGSTPLFNSTPAIPLTIRLLATRKLKLMPMPPPPTEPSFFCRE</sequence>
<feature type="region of interest" description="Disordered" evidence="1">
    <location>
        <begin position="16"/>
        <end position="50"/>
    </location>
</feature>
<organism evidence="2 3">
    <name type="scientific">Ilyodon furcidens</name>
    <name type="common">goldbreast splitfin</name>
    <dbReference type="NCBI Taxonomy" id="33524"/>
    <lineage>
        <taxon>Eukaryota</taxon>
        <taxon>Metazoa</taxon>
        <taxon>Chordata</taxon>
        <taxon>Craniata</taxon>
        <taxon>Vertebrata</taxon>
        <taxon>Euteleostomi</taxon>
        <taxon>Actinopterygii</taxon>
        <taxon>Neopterygii</taxon>
        <taxon>Teleostei</taxon>
        <taxon>Neoteleostei</taxon>
        <taxon>Acanthomorphata</taxon>
        <taxon>Ovalentaria</taxon>
        <taxon>Atherinomorphae</taxon>
        <taxon>Cyprinodontiformes</taxon>
        <taxon>Goodeidae</taxon>
        <taxon>Ilyodon</taxon>
    </lineage>
</organism>
<feature type="non-terminal residue" evidence="2">
    <location>
        <position position="1"/>
    </location>
</feature>
<evidence type="ECO:0000256" key="1">
    <source>
        <dbReference type="SAM" id="MobiDB-lite"/>
    </source>
</evidence>
<comment type="caution">
    <text evidence="2">The sequence shown here is derived from an EMBL/GenBank/DDBJ whole genome shotgun (WGS) entry which is preliminary data.</text>
</comment>
<gene>
    <name evidence="2" type="ORF">ILYODFUR_035414</name>
</gene>
<keyword evidence="3" id="KW-1185">Reference proteome</keyword>
<dbReference type="EMBL" id="JAHRIQ010053077">
    <property type="protein sequence ID" value="MEQ2238660.1"/>
    <property type="molecule type" value="Genomic_DNA"/>
</dbReference>
<proteinExistence type="predicted"/>
<name>A0ABV0U0G2_9TELE</name>
<dbReference type="Proteomes" id="UP001482620">
    <property type="component" value="Unassembled WGS sequence"/>
</dbReference>
<accession>A0ABV0U0G2</accession>
<protein>
    <submittedName>
        <fullName evidence="2">Uncharacterized protein</fullName>
    </submittedName>
</protein>
<reference evidence="2 3" key="1">
    <citation type="submission" date="2021-06" db="EMBL/GenBank/DDBJ databases">
        <authorList>
            <person name="Palmer J.M."/>
        </authorList>
    </citation>
    <scope>NUCLEOTIDE SEQUENCE [LARGE SCALE GENOMIC DNA]</scope>
    <source>
        <strain evidence="3">if_2019</strain>
        <tissue evidence="2">Muscle</tissue>
    </source>
</reference>
<evidence type="ECO:0000313" key="2">
    <source>
        <dbReference type="EMBL" id="MEQ2238660.1"/>
    </source>
</evidence>
<evidence type="ECO:0000313" key="3">
    <source>
        <dbReference type="Proteomes" id="UP001482620"/>
    </source>
</evidence>